<evidence type="ECO:0000313" key="1">
    <source>
        <dbReference type="EMBL" id="AWA29441.1"/>
    </source>
</evidence>
<name>A0A2S0REA4_9FLAO</name>
<organism evidence="1 2">
    <name type="scientific">Flavobacterium magnum</name>
    <dbReference type="NCBI Taxonomy" id="2162713"/>
    <lineage>
        <taxon>Bacteria</taxon>
        <taxon>Pseudomonadati</taxon>
        <taxon>Bacteroidota</taxon>
        <taxon>Flavobacteriia</taxon>
        <taxon>Flavobacteriales</taxon>
        <taxon>Flavobacteriaceae</taxon>
        <taxon>Flavobacterium</taxon>
    </lineage>
</organism>
<proteinExistence type="predicted"/>
<dbReference type="AlphaFoldDB" id="A0A2S0REA4"/>
<evidence type="ECO:0000313" key="2">
    <source>
        <dbReference type="Proteomes" id="UP000244193"/>
    </source>
</evidence>
<sequence>MRSVTYLYFYVRANLMKCFKYASFVSVKTVLPVSPYMLKITAMQNQIRNLFLSLAENGLK</sequence>
<dbReference type="EMBL" id="CP028811">
    <property type="protein sequence ID" value="AWA29441.1"/>
    <property type="molecule type" value="Genomic_DNA"/>
</dbReference>
<dbReference type="KEGG" id="fmg:HYN48_04705"/>
<protein>
    <submittedName>
        <fullName evidence="1">Uncharacterized protein</fullName>
    </submittedName>
</protein>
<keyword evidence="2" id="KW-1185">Reference proteome</keyword>
<dbReference type="Proteomes" id="UP000244193">
    <property type="component" value="Chromosome"/>
</dbReference>
<gene>
    <name evidence="1" type="ORF">HYN48_04705</name>
</gene>
<accession>A0A2S0REA4</accession>
<reference evidence="1 2" key="1">
    <citation type="submission" date="2018-04" db="EMBL/GenBank/DDBJ databases">
        <title>Genome sequencing of Flavobacterium sp. HYN0048.</title>
        <authorList>
            <person name="Yi H."/>
            <person name="Baek C."/>
        </authorList>
    </citation>
    <scope>NUCLEOTIDE SEQUENCE [LARGE SCALE GENOMIC DNA]</scope>
    <source>
        <strain evidence="1 2">HYN0048</strain>
    </source>
</reference>